<keyword evidence="3" id="KW-1185">Reference proteome</keyword>
<protein>
    <submittedName>
        <fullName evidence="2">Uncharacterized protein</fullName>
    </submittedName>
</protein>
<dbReference type="AlphaFoldDB" id="A0A7Y4KDL9"/>
<evidence type="ECO:0000313" key="2">
    <source>
        <dbReference type="EMBL" id="NOK31873.1"/>
    </source>
</evidence>
<dbReference type="RefSeq" id="WP_167497654.1">
    <property type="nucleotide sequence ID" value="NZ_JABFJV010000004.1"/>
</dbReference>
<feature type="region of interest" description="Disordered" evidence="1">
    <location>
        <begin position="1"/>
        <end position="94"/>
    </location>
</feature>
<evidence type="ECO:0000313" key="3">
    <source>
        <dbReference type="Proteomes" id="UP000563426"/>
    </source>
</evidence>
<accession>A0A7Y4KDL9</accession>
<proteinExistence type="predicted"/>
<evidence type="ECO:0000256" key="1">
    <source>
        <dbReference type="SAM" id="MobiDB-lite"/>
    </source>
</evidence>
<feature type="compositionally biased region" description="Low complexity" evidence="1">
    <location>
        <begin position="64"/>
        <end position="88"/>
    </location>
</feature>
<gene>
    <name evidence="2" type="ORF">HMI49_01485</name>
</gene>
<feature type="compositionally biased region" description="Basic and acidic residues" evidence="1">
    <location>
        <begin position="1"/>
        <end position="10"/>
    </location>
</feature>
<organism evidence="2 3">
    <name type="scientific">Corallococcus exercitus</name>
    <dbReference type="NCBI Taxonomy" id="2316736"/>
    <lineage>
        <taxon>Bacteria</taxon>
        <taxon>Pseudomonadati</taxon>
        <taxon>Myxococcota</taxon>
        <taxon>Myxococcia</taxon>
        <taxon>Myxococcales</taxon>
        <taxon>Cystobacterineae</taxon>
        <taxon>Myxococcaceae</taxon>
        <taxon>Corallococcus</taxon>
    </lineage>
</organism>
<name>A0A7Y4KDL9_9BACT</name>
<sequence length="94" mass="9850">MGRSYSEHPFHQQQPMLGVQGSGPRLGNDEDTQKVAQQKKAKATTKSAKTSASPARQARKAAAPKKGATGTLAKGKPAGKARTTTGRAASKRIH</sequence>
<dbReference type="EMBL" id="JABFJV010000004">
    <property type="protein sequence ID" value="NOK31873.1"/>
    <property type="molecule type" value="Genomic_DNA"/>
</dbReference>
<feature type="compositionally biased region" description="Low complexity" evidence="1">
    <location>
        <begin position="44"/>
        <end position="56"/>
    </location>
</feature>
<dbReference type="Proteomes" id="UP000563426">
    <property type="component" value="Unassembled WGS sequence"/>
</dbReference>
<reference evidence="2 3" key="1">
    <citation type="submission" date="2020-05" db="EMBL/GenBank/DDBJ databases">
        <authorList>
            <person name="Whitworth D."/>
        </authorList>
    </citation>
    <scope>NUCLEOTIDE SEQUENCE [LARGE SCALE GENOMIC DNA]</scope>
    <source>
        <strain evidence="2 3">AB043B</strain>
    </source>
</reference>
<comment type="caution">
    <text evidence="2">The sequence shown here is derived from an EMBL/GenBank/DDBJ whole genome shotgun (WGS) entry which is preliminary data.</text>
</comment>